<dbReference type="InterPro" id="IPR036509">
    <property type="entry name" value="Met_Sox_Rdtase_MsrA_sf"/>
</dbReference>
<dbReference type="HAMAP" id="MF_01401">
    <property type="entry name" value="MsrA"/>
    <property type="match status" value="1"/>
</dbReference>
<name>A0A2M7G3A8_9BACT</name>
<evidence type="ECO:0000256" key="1">
    <source>
        <dbReference type="ARBA" id="ARBA00023002"/>
    </source>
</evidence>
<evidence type="ECO:0000256" key="2">
    <source>
        <dbReference type="ARBA" id="ARBA00047806"/>
    </source>
</evidence>
<dbReference type="GO" id="GO:0033744">
    <property type="term" value="F:L-methionine:thioredoxin-disulfide S-oxidoreductase activity"/>
    <property type="evidence" value="ECO:0007669"/>
    <property type="project" value="RHEA"/>
</dbReference>
<feature type="domain" description="Peptide methionine sulphoxide reductase MsrA" evidence="5">
    <location>
        <begin position="4"/>
        <end position="156"/>
    </location>
</feature>
<sequence>MPETATFGAGCFWCVEAVFQRLQGVLSLVSGYTGGQTSNPTYEQVCSGQTGHAEVIQIVYDPALVSFADLLEVFWHTHDPTTLNRQGNDVGSQYRSAIFYGSEEQKKIAEVSLQATEASKLWPKPIVTEIVPLGVFYPAEDYHQNYYSNNPNQPYCSFAIPPKLRKLEQKFGDRLKPIS</sequence>
<dbReference type="InterPro" id="IPR002569">
    <property type="entry name" value="Met_Sox_Rdtase_MsrA_dom"/>
</dbReference>
<comment type="function">
    <text evidence="4">Has an important function as a repair enzyme for proteins that have been inactivated by oxidation. Catalyzes the reversible oxidation-reduction of methionine sulfoxide in proteins to methionine.</text>
</comment>
<comment type="catalytic activity">
    <reaction evidence="2 4">
        <text>L-methionyl-[protein] + [thioredoxin]-disulfide + H2O = L-methionyl-(S)-S-oxide-[protein] + [thioredoxin]-dithiol</text>
        <dbReference type="Rhea" id="RHEA:14217"/>
        <dbReference type="Rhea" id="RHEA-COMP:10698"/>
        <dbReference type="Rhea" id="RHEA-COMP:10700"/>
        <dbReference type="Rhea" id="RHEA-COMP:12313"/>
        <dbReference type="Rhea" id="RHEA-COMP:12315"/>
        <dbReference type="ChEBI" id="CHEBI:15377"/>
        <dbReference type="ChEBI" id="CHEBI:16044"/>
        <dbReference type="ChEBI" id="CHEBI:29950"/>
        <dbReference type="ChEBI" id="CHEBI:44120"/>
        <dbReference type="ChEBI" id="CHEBI:50058"/>
        <dbReference type="EC" id="1.8.4.11"/>
    </reaction>
</comment>
<gene>
    <name evidence="4 6" type="primary">msrA</name>
    <name evidence="6" type="ORF">COW36_13335</name>
</gene>
<dbReference type="NCBIfam" id="TIGR00401">
    <property type="entry name" value="msrA"/>
    <property type="match status" value="1"/>
</dbReference>
<dbReference type="Proteomes" id="UP000231019">
    <property type="component" value="Unassembled WGS sequence"/>
</dbReference>
<dbReference type="Gene3D" id="3.30.1060.10">
    <property type="entry name" value="Peptide methionine sulphoxide reductase MsrA"/>
    <property type="match status" value="1"/>
</dbReference>
<accession>A0A2M7G3A8</accession>
<dbReference type="EC" id="1.8.4.11" evidence="4"/>
<comment type="caution">
    <text evidence="6">The sequence shown here is derived from an EMBL/GenBank/DDBJ whole genome shotgun (WGS) entry which is preliminary data.</text>
</comment>
<protein>
    <recommendedName>
        <fullName evidence="4">Peptide methionine sulfoxide reductase MsrA</fullName>
        <shortName evidence="4">Protein-methionine-S-oxide reductase</shortName>
        <ecNumber evidence="4">1.8.4.11</ecNumber>
    </recommendedName>
    <alternativeName>
        <fullName evidence="4">Peptide-methionine (S)-S-oxide reductase</fullName>
        <shortName evidence="4">Peptide Met(O) reductase</shortName>
    </alternativeName>
</protein>
<feature type="active site" evidence="4">
    <location>
        <position position="11"/>
    </location>
</feature>
<evidence type="ECO:0000313" key="6">
    <source>
        <dbReference type="EMBL" id="PIW16313.1"/>
    </source>
</evidence>
<evidence type="ECO:0000313" key="7">
    <source>
        <dbReference type="Proteomes" id="UP000231019"/>
    </source>
</evidence>
<dbReference type="Pfam" id="PF01625">
    <property type="entry name" value="PMSR"/>
    <property type="match status" value="1"/>
</dbReference>
<dbReference type="AlphaFoldDB" id="A0A2M7G3A8"/>
<organism evidence="6 7">
    <name type="scientific">bacterium (Candidatus Blackallbacteria) CG17_big_fil_post_rev_8_21_14_2_50_48_46</name>
    <dbReference type="NCBI Taxonomy" id="2014261"/>
    <lineage>
        <taxon>Bacteria</taxon>
        <taxon>Candidatus Blackallbacteria</taxon>
    </lineage>
</organism>
<dbReference type="SUPFAM" id="SSF55068">
    <property type="entry name" value="Peptide methionine sulfoxide reductase"/>
    <property type="match status" value="1"/>
</dbReference>
<evidence type="ECO:0000256" key="4">
    <source>
        <dbReference type="HAMAP-Rule" id="MF_01401"/>
    </source>
</evidence>
<evidence type="ECO:0000256" key="3">
    <source>
        <dbReference type="ARBA" id="ARBA00048782"/>
    </source>
</evidence>
<dbReference type="PANTHER" id="PTHR43774:SF1">
    <property type="entry name" value="PEPTIDE METHIONINE SULFOXIDE REDUCTASE MSRA 2"/>
    <property type="match status" value="1"/>
</dbReference>
<reference evidence="6 7" key="1">
    <citation type="submission" date="2017-09" db="EMBL/GenBank/DDBJ databases">
        <title>Depth-based differentiation of microbial function through sediment-hosted aquifers and enrichment of novel symbionts in the deep terrestrial subsurface.</title>
        <authorList>
            <person name="Probst A.J."/>
            <person name="Ladd B."/>
            <person name="Jarett J.K."/>
            <person name="Geller-Mcgrath D.E."/>
            <person name="Sieber C.M."/>
            <person name="Emerson J.B."/>
            <person name="Anantharaman K."/>
            <person name="Thomas B.C."/>
            <person name="Malmstrom R."/>
            <person name="Stieglmeier M."/>
            <person name="Klingl A."/>
            <person name="Woyke T."/>
            <person name="Ryan C.M."/>
            <person name="Banfield J.F."/>
        </authorList>
    </citation>
    <scope>NUCLEOTIDE SEQUENCE [LARGE SCALE GENOMIC DNA]</scope>
    <source>
        <strain evidence="6">CG17_big_fil_post_rev_8_21_14_2_50_48_46</strain>
    </source>
</reference>
<dbReference type="GO" id="GO:0008113">
    <property type="term" value="F:peptide-methionine (S)-S-oxide reductase activity"/>
    <property type="evidence" value="ECO:0007669"/>
    <property type="project" value="UniProtKB-UniRule"/>
</dbReference>
<evidence type="ECO:0000259" key="5">
    <source>
        <dbReference type="Pfam" id="PF01625"/>
    </source>
</evidence>
<proteinExistence type="inferred from homology"/>
<dbReference type="EMBL" id="PFFQ01000038">
    <property type="protein sequence ID" value="PIW16313.1"/>
    <property type="molecule type" value="Genomic_DNA"/>
</dbReference>
<keyword evidence="1 4" id="KW-0560">Oxidoreductase</keyword>
<comment type="similarity">
    <text evidence="4">Belongs to the MsrA Met sulfoxide reductase family.</text>
</comment>
<comment type="catalytic activity">
    <reaction evidence="3 4">
        <text>[thioredoxin]-disulfide + L-methionine + H2O = L-methionine (S)-S-oxide + [thioredoxin]-dithiol</text>
        <dbReference type="Rhea" id="RHEA:19993"/>
        <dbReference type="Rhea" id="RHEA-COMP:10698"/>
        <dbReference type="Rhea" id="RHEA-COMP:10700"/>
        <dbReference type="ChEBI" id="CHEBI:15377"/>
        <dbReference type="ChEBI" id="CHEBI:29950"/>
        <dbReference type="ChEBI" id="CHEBI:50058"/>
        <dbReference type="ChEBI" id="CHEBI:57844"/>
        <dbReference type="ChEBI" id="CHEBI:58772"/>
        <dbReference type="EC" id="1.8.4.11"/>
    </reaction>
</comment>
<dbReference type="PANTHER" id="PTHR43774">
    <property type="entry name" value="PEPTIDE METHIONINE SULFOXIDE REDUCTASE"/>
    <property type="match status" value="1"/>
</dbReference>